<accession>A0ABR2BRX3</accession>
<dbReference type="PANTHER" id="PTHR45868:SF13">
    <property type="entry name" value="HMA DOMAIN-CONTAINING PROTEIN"/>
    <property type="match status" value="1"/>
</dbReference>
<evidence type="ECO:0000256" key="4">
    <source>
        <dbReference type="ARBA" id="ARBA00023289"/>
    </source>
</evidence>
<gene>
    <name evidence="7" type="ORF">V6N12_001969</name>
</gene>
<dbReference type="InterPro" id="IPR036163">
    <property type="entry name" value="HMA_dom_sf"/>
</dbReference>
<reference evidence="7 8" key="1">
    <citation type="journal article" date="2024" name="G3 (Bethesda)">
        <title>Genome assembly of Hibiscus sabdariffa L. provides insights into metabolisms of medicinal natural products.</title>
        <authorList>
            <person name="Kim T."/>
        </authorList>
    </citation>
    <scope>NUCLEOTIDE SEQUENCE [LARGE SCALE GENOMIC DNA]</scope>
    <source>
        <strain evidence="7">TK-2024</strain>
        <tissue evidence="7">Old leaves</tissue>
    </source>
</reference>
<dbReference type="InterPro" id="IPR006121">
    <property type="entry name" value="HMA_dom"/>
</dbReference>
<dbReference type="Pfam" id="PF00403">
    <property type="entry name" value="HMA"/>
    <property type="match status" value="1"/>
</dbReference>
<dbReference type="Gene3D" id="3.30.70.100">
    <property type="match status" value="1"/>
</dbReference>
<evidence type="ECO:0000256" key="5">
    <source>
        <dbReference type="ARBA" id="ARBA00024045"/>
    </source>
</evidence>
<evidence type="ECO:0000256" key="1">
    <source>
        <dbReference type="ARBA" id="ARBA00022481"/>
    </source>
</evidence>
<name>A0ABR2BRX3_9ROSI</name>
<comment type="caution">
    <text evidence="7">The sequence shown here is derived from an EMBL/GenBank/DDBJ whole genome shotgun (WGS) entry which is preliminary data.</text>
</comment>
<dbReference type="PROSITE" id="PS50846">
    <property type="entry name" value="HMA_2"/>
    <property type="match status" value="1"/>
</dbReference>
<keyword evidence="1" id="KW-0488">Methylation</keyword>
<feature type="domain" description="HMA" evidence="6">
    <location>
        <begin position="7"/>
        <end position="72"/>
    </location>
</feature>
<protein>
    <recommendedName>
        <fullName evidence="6">HMA domain-containing protein</fullName>
    </recommendedName>
</protein>
<organism evidence="7 8">
    <name type="scientific">Hibiscus sabdariffa</name>
    <name type="common">roselle</name>
    <dbReference type="NCBI Taxonomy" id="183260"/>
    <lineage>
        <taxon>Eukaryota</taxon>
        <taxon>Viridiplantae</taxon>
        <taxon>Streptophyta</taxon>
        <taxon>Embryophyta</taxon>
        <taxon>Tracheophyta</taxon>
        <taxon>Spermatophyta</taxon>
        <taxon>Magnoliopsida</taxon>
        <taxon>eudicotyledons</taxon>
        <taxon>Gunneridae</taxon>
        <taxon>Pentapetalae</taxon>
        <taxon>rosids</taxon>
        <taxon>malvids</taxon>
        <taxon>Malvales</taxon>
        <taxon>Malvaceae</taxon>
        <taxon>Malvoideae</taxon>
        <taxon>Hibiscus</taxon>
    </lineage>
</organism>
<dbReference type="Proteomes" id="UP001472677">
    <property type="component" value="Unassembled WGS sequence"/>
</dbReference>
<evidence type="ECO:0000256" key="2">
    <source>
        <dbReference type="ARBA" id="ARBA00022723"/>
    </source>
</evidence>
<keyword evidence="3" id="KW-0449">Lipoprotein</keyword>
<evidence type="ECO:0000259" key="6">
    <source>
        <dbReference type="PROSITE" id="PS50846"/>
    </source>
</evidence>
<comment type="similarity">
    <text evidence="5">Belongs to the HIPP family.</text>
</comment>
<evidence type="ECO:0000313" key="8">
    <source>
        <dbReference type="Proteomes" id="UP001472677"/>
    </source>
</evidence>
<evidence type="ECO:0000256" key="3">
    <source>
        <dbReference type="ARBA" id="ARBA00023288"/>
    </source>
</evidence>
<keyword evidence="2" id="KW-0479">Metal-binding</keyword>
<keyword evidence="8" id="KW-1185">Reference proteome</keyword>
<dbReference type="SUPFAM" id="SSF55008">
    <property type="entry name" value="HMA, heavy metal-associated domain"/>
    <property type="match status" value="1"/>
</dbReference>
<dbReference type="EMBL" id="JBBPBM010000090">
    <property type="protein sequence ID" value="KAK8509901.1"/>
    <property type="molecule type" value="Genomic_DNA"/>
</dbReference>
<keyword evidence="4" id="KW-0636">Prenylation</keyword>
<evidence type="ECO:0000313" key="7">
    <source>
        <dbReference type="EMBL" id="KAK8509901.1"/>
    </source>
</evidence>
<proteinExistence type="inferred from homology"/>
<sequence length="184" mass="20441">MADGLKVPTCVLKVNIQCCSTCPEKVKKKLQKIDDVYDIDIDAKNGLVSVRGMVQPSVLIRTISEKVGKKAELYSYGKNPDVQSELLDEDRSRSRGTPCNYEENKQRCGFTDESNVDVKDPVAEGSKGTFSWQHPQDGVGKKKRNFASWFGKKSDVEPRMFSKFGGLRLGKYARLPPSAPALPP</sequence>
<dbReference type="PANTHER" id="PTHR45868">
    <property type="entry name" value="HEAVY METAL-ASSOCIATED ISOPRENYLATED PLANT PROTEIN 33-RELATED"/>
    <property type="match status" value="1"/>
</dbReference>